<organism evidence="1">
    <name type="scientific">Florenciella sp. virus SA2</name>
    <dbReference type="NCBI Taxonomy" id="3240092"/>
    <lineage>
        <taxon>Viruses</taxon>
    </lineage>
</organism>
<name>A0AB39JEB7_9VIRU</name>
<reference evidence="1" key="1">
    <citation type="submission" date="2024-03" db="EMBL/GenBank/DDBJ databases">
        <title>Eukaryotic viruses encode the ribosomal protein eL40.</title>
        <authorList>
            <person name="Thomy J."/>
            <person name="Schvarcz C.R."/>
            <person name="McBeain K.A."/>
            <person name="Edwards K.F."/>
            <person name="Steward G.F."/>
        </authorList>
    </citation>
    <scope>NUCLEOTIDE SEQUENCE</scope>
    <source>
        <strain evidence="1">FloV-SA2</strain>
    </source>
</reference>
<protein>
    <submittedName>
        <fullName evidence="1">Uncharacterized protein</fullName>
    </submittedName>
</protein>
<accession>A0AB39JEB7</accession>
<sequence>MNYNNLFPNIIKKIPNIPDKYFCYNYDNKVNYNKNKSQSNINVYIPSGKKMIIWFVKYESNNYSILLEMNNRHIVKCHFKYLSFDPILCLGCGSLFWCTQINNELSLNKILYLKGEYYKDKYINNHMIELKYVIDNYINNIGHSSLLQLKIPVISSNSDIFTFVNNLAYNVNNIVSIKNNYTHNINNFTGIFSIQVVDYKKDIYQLYCKNDKNNLMYYDNAIINNYNTSLFVKKIFKKNIITYENIEYSDSDSDSDSDNNCNNDNEEILNTKTILVYCIYIKGYNKWSPYRVCNDRNKISNVVQIKNLEKKYSRLIG</sequence>
<dbReference type="EMBL" id="PP542043">
    <property type="protein sequence ID" value="XDO02210.1"/>
    <property type="molecule type" value="Genomic_DNA"/>
</dbReference>
<proteinExistence type="predicted"/>
<gene>
    <name evidence="1" type="ORF">FloV-SA2_00392</name>
</gene>
<evidence type="ECO:0000313" key="1">
    <source>
        <dbReference type="EMBL" id="XDO02210.1"/>
    </source>
</evidence>